<dbReference type="STRING" id="1460663.A0A177CT17"/>
<dbReference type="SUPFAM" id="SSF54928">
    <property type="entry name" value="RNA-binding domain, RBD"/>
    <property type="match status" value="1"/>
</dbReference>
<dbReference type="AlphaFoldDB" id="A0A177CT17"/>
<evidence type="ECO:0000313" key="3">
    <source>
        <dbReference type="EMBL" id="OAG10673.1"/>
    </source>
</evidence>
<keyword evidence="4" id="KW-1185">Reference proteome</keyword>
<dbReference type="InterPro" id="IPR000504">
    <property type="entry name" value="RRM_dom"/>
</dbReference>
<evidence type="ECO:0000256" key="1">
    <source>
        <dbReference type="PROSITE-ProRule" id="PRU00176"/>
    </source>
</evidence>
<dbReference type="OrthoDB" id="1049195at2759"/>
<dbReference type="InParanoid" id="A0A177CT17"/>
<dbReference type="Proteomes" id="UP000077069">
    <property type="component" value="Unassembled WGS sequence"/>
</dbReference>
<dbReference type="Pfam" id="PF00076">
    <property type="entry name" value="RRM_1"/>
    <property type="match status" value="1"/>
</dbReference>
<keyword evidence="1" id="KW-0694">RNA-binding</keyword>
<dbReference type="GO" id="GO:0003723">
    <property type="term" value="F:RNA binding"/>
    <property type="evidence" value="ECO:0007669"/>
    <property type="project" value="UniProtKB-UniRule"/>
</dbReference>
<evidence type="ECO:0000259" key="2">
    <source>
        <dbReference type="PROSITE" id="PS50102"/>
    </source>
</evidence>
<sequence length="297" mass="32502">MSLPGARKDVDGDYLLVVSGQLRRAPYLADWKAFKDHIRKVVKEQPGWSNVCEGKIRGDMQGWCRLKDKEDANSVYSAYSRQVVIHIFATSLRTGYWDLLKCNCNRHFGVGERGHSPGRSGIDVNAVNQVFGKRESAPAPYQAVPAQPSYQYANYYQATTYPQPLVYQYPGTPIQPVYSQSSGGLPVNLSRGAVITETRGIFLQGLNYSVGNSELATLLNNAGLRPERASVHKDSRGASKGVATARFSTKAEAEYAVSKLNGTTHAGKTIIVRMDTNSTVLGSLEPFVVDGTNKSGY</sequence>
<name>A0A177CT17_9PLEO</name>
<dbReference type="PROSITE" id="PS50102">
    <property type="entry name" value="RRM"/>
    <property type="match status" value="1"/>
</dbReference>
<gene>
    <name evidence="3" type="ORF">CC84DRAFT_1139398</name>
</gene>
<reference evidence="3 4" key="1">
    <citation type="submission" date="2016-05" db="EMBL/GenBank/DDBJ databases">
        <title>Comparative analysis of secretome profiles of manganese(II)-oxidizing ascomycete fungi.</title>
        <authorList>
            <consortium name="DOE Joint Genome Institute"/>
            <person name="Zeiner C.A."/>
            <person name="Purvine S.O."/>
            <person name="Zink E.M."/>
            <person name="Wu S."/>
            <person name="Pasa-Tolic L."/>
            <person name="Chaput D.L."/>
            <person name="Haridas S."/>
            <person name="Grigoriev I.V."/>
            <person name="Santelli C.M."/>
            <person name="Hansel C.M."/>
        </authorList>
    </citation>
    <scope>NUCLEOTIDE SEQUENCE [LARGE SCALE GENOMIC DNA]</scope>
    <source>
        <strain evidence="3 4">AP3s5-JAC2a</strain>
    </source>
</reference>
<organism evidence="3 4">
    <name type="scientific">Paraphaeosphaeria sporulosa</name>
    <dbReference type="NCBI Taxonomy" id="1460663"/>
    <lineage>
        <taxon>Eukaryota</taxon>
        <taxon>Fungi</taxon>
        <taxon>Dikarya</taxon>
        <taxon>Ascomycota</taxon>
        <taxon>Pezizomycotina</taxon>
        <taxon>Dothideomycetes</taxon>
        <taxon>Pleosporomycetidae</taxon>
        <taxon>Pleosporales</taxon>
        <taxon>Massarineae</taxon>
        <taxon>Didymosphaeriaceae</taxon>
        <taxon>Paraphaeosphaeria</taxon>
    </lineage>
</organism>
<accession>A0A177CT17</accession>
<proteinExistence type="predicted"/>
<dbReference type="GeneID" id="28759721"/>
<dbReference type="EMBL" id="KV441549">
    <property type="protein sequence ID" value="OAG10673.1"/>
    <property type="molecule type" value="Genomic_DNA"/>
</dbReference>
<feature type="domain" description="RRM" evidence="2">
    <location>
        <begin position="199"/>
        <end position="277"/>
    </location>
</feature>
<dbReference type="RefSeq" id="XP_018041038.1">
    <property type="nucleotide sequence ID" value="XM_018176235.1"/>
</dbReference>
<evidence type="ECO:0000313" key="4">
    <source>
        <dbReference type="Proteomes" id="UP000077069"/>
    </source>
</evidence>
<dbReference type="Gene3D" id="3.30.70.330">
    <property type="match status" value="1"/>
</dbReference>
<dbReference type="CDD" id="cd00590">
    <property type="entry name" value="RRM_SF"/>
    <property type="match status" value="1"/>
</dbReference>
<protein>
    <recommendedName>
        <fullName evidence="2">RRM domain-containing protein</fullName>
    </recommendedName>
</protein>
<dbReference type="InterPro" id="IPR012677">
    <property type="entry name" value="Nucleotide-bd_a/b_plait_sf"/>
</dbReference>
<dbReference type="SMART" id="SM00360">
    <property type="entry name" value="RRM"/>
    <property type="match status" value="1"/>
</dbReference>
<dbReference type="InterPro" id="IPR035979">
    <property type="entry name" value="RBD_domain_sf"/>
</dbReference>